<dbReference type="InterPro" id="IPR003754">
    <property type="entry name" value="4pyrrol_synth_uPrphyn_synth"/>
</dbReference>
<dbReference type="SUPFAM" id="SSF69618">
    <property type="entry name" value="HemD-like"/>
    <property type="match status" value="1"/>
</dbReference>
<dbReference type="Pfam" id="PF02602">
    <property type="entry name" value="HEM4"/>
    <property type="match status" value="1"/>
</dbReference>
<dbReference type="InterPro" id="IPR036108">
    <property type="entry name" value="4pyrrol_syn_uPrphyn_synt_sf"/>
</dbReference>
<dbReference type="GO" id="GO:0004852">
    <property type="term" value="F:uroporphyrinogen-III synthase activity"/>
    <property type="evidence" value="ECO:0007669"/>
    <property type="project" value="InterPro"/>
</dbReference>
<dbReference type="KEGG" id="pbap:Pla133_51820"/>
<proteinExistence type="predicted"/>
<dbReference type="Gene3D" id="3.40.50.10090">
    <property type="match status" value="1"/>
</dbReference>
<gene>
    <name evidence="2" type="ORF">Pla133_51820</name>
</gene>
<protein>
    <submittedName>
        <fullName evidence="2">Uroporphyrinogen-III synthase</fullName>
    </submittedName>
</protein>
<evidence type="ECO:0000313" key="2">
    <source>
        <dbReference type="EMBL" id="QDU70059.1"/>
    </source>
</evidence>
<organism evidence="2 3">
    <name type="scientific">Engelhardtia mirabilis</name>
    <dbReference type="NCBI Taxonomy" id="2528011"/>
    <lineage>
        <taxon>Bacteria</taxon>
        <taxon>Pseudomonadati</taxon>
        <taxon>Planctomycetota</taxon>
        <taxon>Planctomycetia</taxon>
        <taxon>Planctomycetia incertae sedis</taxon>
        <taxon>Engelhardtia</taxon>
    </lineage>
</organism>
<dbReference type="CDD" id="cd06578">
    <property type="entry name" value="HemD"/>
    <property type="match status" value="1"/>
</dbReference>
<dbReference type="RefSeq" id="WP_419191954.1">
    <property type="nucleotide sequence ID" value="NZ_CP036287.1"/>
</dbReference>
<accession>A0A518BSW6</accession>
<dbReference type="AlphaFoldDB" id="A0A518BSW6"/>
<reference evidence="2 3" key="1">
    <citation type="submission" date="2019-02" db="EMBL/GenBank/DDBJ databases">
        <title>Deep-cultivation of Planctomycetes and their phenomic and genomic characterization uncovers novel biology.</title>
        <authorList>
            <person name="Wiegand S."/>
            <person name="Jogler M."/>
            <person name="Boedeker C."/>
            <person name="Pinto D."/>
            <person name="Vollmers J."/>
            <person name="Rivas-Marin E."/>
            <person name="Kohn T."/>
            <person name="Peeters S.H."/>
            <person name="Heuer A."/>
            <person name="Rast P."/>
            <person name="Oberbeckmann S."/>
            <person name="Bunk B."/>
            <person name="Jeske O."/>
            <person name="Meyerdierks A."/>
            <person name="Storesund J.E."/>
            <person name="Kallscheuer N."/>
            <person name="Luecker S."/>
            <person name="Lage O.M."/>
            <person name="Pohl T."/>
            <person name="Merkel B.J."/>
            <person name="Hornburger P."/>
            <person name="Mueller R.-W."/>
            <person name="Bruemmer F."/>
            <person name="Labrenz M."/>
            <person name="Spormann A.M."/>
            <person name="Op den Camp H."/>
            <person name="Overmann J."/>
            <person name="Amann R."/>
            <person name="Jetten M.S.M."/>
            <person name="Mascher T."/>
            <person name="Medema M.H."/>
            <person name="Devos D.P."/>
            <person name="Kaster A.-K."/>
            <person name="Ovreas L."/>
            <person name="Rohde M."/>
            <person name="Galperin M.Y."/>
            <person name="Jogler C."/>
        </authorList>
    </citation>
    <scope>NUCLEOTIDE SEQUENCE [LARGE SCALE GENOMIC DNA]</scope>
    <source>
        <strain evidence="2 3">Pla133</strain>
    </source>
</reference>
<keyword evidence="3" id="KW-1185">Reference proteome</keyword>
<sequence>MAAPDPKRLLLTGPVHGLARWRGALARLDWLEVVERALLEVVPRTLPAIAQRLDWLCVTSANALEALASHRDELAGVPAAVVGERSAEGLAAWGIDVAVGPAASADDLLRLWSDRLEPGQRVLWPRGSVSDEFAGSLRGRGLEVDDPIAYETRERSGDGGLPSADFLFLASPSAVRAATRLDRAGAAPLALAIGETTARALRDWMAREPSAVAGIEVLAKPEPECLVRLLCDLAGREA</sequence>
<dbReference type="Proteomes" id="UP000316921">
    <property type="component" value="Chromosome"/>
</dbReference>
<name>A0A518BSW6_9BACT</name>
<dbReference type="GO" id="GO:0033014">
    <property type="term" value="P:tetrapyrrole biosynthetic process"/>
    <property type="evidence" value="ECO:0007669"/>
    <property type="project" value="InterPro"/>
</dbReference>
<evidence type="ECO:0000313" key="3">
    <source>
        <dbReference type="Proteomes" id="UP000316921"/>
    </source>
</evidence>
<dbReference type="EMBL" id="CP036287">
    <property type="protein sequence ID" value="QDU70059.1"/>
    <property type="molecule type" value="Genomic_DNA"/>
</dbReference>
<feature type="domain" description="Tetrapyrrole biosynthesis uroporphyrinogen III synthase" evidence="1">
    <location>
        <begin position="31"/>
        <end position="204"/>
    </location>
</feature>
<evidence type="ECO:0000259" key="1">
    <source>
        <dbReference type="Pfam" id="PF02602"/>
    </source>
</evidence>